<gene>
    <name evidence="1" type="ORF">LCGC14_1429280</name>
</gene>
<name>A0A0F9JP44_9ZZZZ</name>
<comment type="caution">
    <text evidence="1">The sequence shown here is derived from an EMBL/GenBank/DDBJ whole genome shotgun (WGS) entry which is preliminary data.</text>
</comment>
<protein>
    <submittedName>
        <fullName evidence="1">Uncharacterized protein</fullName>
    </submittedName>
</protein>
<dbReference type="AlphaFoldDB" id="A0A0F9JP44"/>
<dbReference type="EMBL" id="LAZR01009612">
    <property type="protein sequence ID" value="KKM71569.1"/>
    <property type="molecule type" value="Genomic_DNA"/>
</dbReference>
<sequence length="267" mass="28606">MPSTRQINYRMTEREIYDPRPGSSLPLGARGYSPNGRIFRMARASTVALTVGQLVRKPENEIRYADMSVATAVGAGNTKFTLTMNGPTIALDDYRDGTVYFNDGPNQGHSYAIVGNSLTAANGTLTIDINTGLTIALTTSSKATIIKNRYDGVRVTEPSPVERTLGVVPVAVTASYYFWLQTGGPAIILQDGNLFENRDVIPSQRIRGATQSAGSAIVSDTVIMDALGNEKLTNVPAPAGAVPSNAFGYVLDPRVNTDYALVQVELD</sequence>
<reference evidence="1" key="1">
    <citation type="journal article" date="2015" name="Nature">
        <title>Complex archaea that bridge the gap between prokaryotes and eukaryotes.</title>
        <authorList>
            <person name="Spang A."/>
            <person name="Saw J.H."/>
            <person name="Jorgensen S.L."/>
            <person name="Zaremba-Niedzwiedzka K."/>
            <person name="Martijn J."/>
            <person name="Lind A.E."/>
            <person name="van Eijk R."/>
            <person name="Schleper C."/>
            <person name="Guy L."/>
            <person name="Ettema T.J."/>
        </authorList>
    </citation>
    <scope>NUCLEOTIDE SEQUENCE</scope>
</reference>
<accession>A0A0F9JP44</accession>
<evidence type="ECO:0000313" key="1">
    <source>
        <dbReference type="EMBL" id="KKM71569.1"/>
    </source>
</evidence>
<proteinExistence type="predicted"/>
<organism evidence="1">
    <name type="scientific">marine sediment metagenome</name>
    <dbReference type="NCBI Taxonomy" id="412755"/>
    <lineage>
        <taxon>unclassified sequences</taxon>
        <taxon>metagenomes</taxon>
        <taxon>ecological metagenomes</taxon>
    </lineage>
</organism>